<dbReference type="EMBL" id="JAQIZT010000014">
    <property type="protein sequence ID" value="KAJ6972457.1"/>
    <property type="molecule type" value="Genomic_DNA"/>
</dbReference>
<gene>
    <name evidence="1" type="ORF">NC653_032901</name>
</gene>
<dbReference type="Proteomes" id="UP001164929">
    <property type="component" value="Chromosome 14"/>
</dbReference>
<organism evidence="1 2">
    <name type="scientific">Populus alba x Populus x berolinensis</name>
    <dbReference type="NCBI Taxonomy" id="444605"/>
    <lineage>
        <taxon>Eukaryota</taxon>
        <taxon>Viridiplantae</taxon>
        <taxon>Streptophyta</taxon>
        <taxon>Embryophyta</taxon>
        <taxon>Tracheophyta</taxon>
        <taxon>Spermatophyta</taxon>
        <taxon>Magnoliopsida</taxon>
        <taxon>eudicotyledons</taxon>
        <taxon>Gunneridae</taxon>
        <taxon>Pentapetalae</taxon>
        <taxon>rosids</taxon>
        <taxon>fabids</taxon>
        <taxon>Malpighiales</taxon>
        <taxon>Salicaceae</taxon>
        <taxon>Saliceae</taxon>
        <taxon>Populus</taxon>
    </lineage>
</organism>
<accession>A0AAD6PYI0</accession>
<name>A0AAD6PYI0_9ROSI</name>
<keyword evidence="2" id="KW-1185">Reference proteome</keyword>
<comment type="caution">
    <text evidence="1">The sequence shown here is derived from an EMBL/GenBank/DDBJ whole genome shotgun (WGS) entry which is preliminary data.</text>
</comment>
<sequence length="189" mass="21648">MKIFRVVDLGLFVTNKVMVVFQPFLAMPEVANKELVVSLLSVVDVSLEIRKAMDAGCLWLLDNGGLRKRKKMREQVVRTARVEEKRTSHGRAVLNDSKVRFPFSCGPAIGHRLVWLPRSNGLTFRPSSSFGIDNNYPVKLLELVNYMINLKDLSRNVSDEKLRIQALRRCEEPVTAKIISRRLKRKGRE</sequence>
<reference evidence="1" key="1">
    <citation type="journal article" date="2023" name="Mol. Ecol. Resour.">
        <title>Chromosome-level genome assembly of a triploid poplar Populus alba 'Berolinensis'.</title>
        <authorList>
            <person name="Chen S."/>
            <person name="Yu Y."/>
            <person name="Wang X."/>
            <person name="Wang S."/>
            <person name="Zhang T."/>
            <person name="Zhou Y."/>
            <person name="He R."/>
            <person name="Meng N."/>
            <person name="Wang Y."/>
            <person name="Liu W."/>
            <person name="Liu Z."/>
            <person name="Liu J."/>
            <person name="Guo Q."/>
            <person name="Huang H."/>
            <person name="Sederoff R.R."/>
            <person name="Wang G."/>
            <person name="Qu G."/>
            <person name="Chen S."/>
        </authorList>
    </citation>
    <scope>NUCLEOTIDE SEQUENCE</scope>
    <source>
        <strain evidence="1">SC-2020</strain>
    </source>
</reference>
<dbReference type="AlphaFoldDB" id="A0AAD6PYI0"/>
<evidence type="ECO:0000313" key="2">
    <source>
        <dbReference type="Proteomes" id="UP001164929"/>
    </source>
</evidence>
<evidence type="ECO:0000313" key="1">
    <source>
        <dbReference type="EMBL" id="KAJ6972457.1"/>
    </source>
</evidence>
<proteinExistence type="predicted"/>
<protein>
    <submittedName>
        <fullName evidence="1">Uncharacterized protein</fullName>
    </submittedName>
</protein>